<reference evidence="1 2" key="1">
    <citation type="submission" date="2018-08" db="EMBL/GenBank/DDBJ databases">
        <title>Genomic investigation of the strawberry pathogen Phytophthora fragariae indicates pathogenicity is determined by transcriptional variation in three key races.</title>
        <authorList>
            <person name="Adams T.M."/>
            <person name="Armitage A.D."/>
            <person name="Sobczyk M.K."/>
            <person name="Bates H.J."/>
            <person name="Dunwell J.M."/>
            <person name="Nellist C.F."/>
            <person name="Harrison R.J."/>
        </authorList>
    </citation>
    <scope>NUCLEOTIDE SEQUENCE [LARGE SCALE GENOMIC DNA]</scope>
    <source>
        <strain evidence="1 2">BC-1</strain>
    </source>
</reference>
<gene>
    <name evidence="1" type="ORF">PF002_g26803</name>
</gene>
<organism evidence="1 2">
    <name type="scientific">Phytophthora fragariae</name>
    <dbReference type="NCBI Taxonomy" id="53985"/>
    <lineage>
        <taxon>Eukaryota</taxon>
        <taxon>Sar</taxon>
        <taxon>Stramenopiles</taxon>
        <taxon>Oomycota</taxon>
        <taxon>Peronosporomycetes</taxon>
        <taxon>Peronosporales</taxon>
        <taxon>Peronosporaceae</taxon>
        <taxon>Phytophthora</taxon>
    </lineage>
</organism>
<dbReference type="EMBL" id="QXGD01002878">
    <property type="protein sequence ID" value="KAE9183089.1"/>
    <property type="molecule type" value="Genomic_DNA"/>
</dbReference>
<comment type="caution">
    <text evidence="1">The sequence shown here is derived from an EMBL/GenBank/DDBJ whole genome shotgun (WGS) entry which is preliminary data.</text>
</comment>
<evidence type="ECO:0000313" key="2">
    <source>
        <dbReference type="Proteomes" id="UP000440367"/>
    </source>
</evidence>
<name>A0A6A3WIL9_9STRA</name>
<evidence type="ECO:0000313" key="1">
    <source>
        <dbReference type="EMBL" id="KAE9183089.1"/>
    </source>
</evidence>
<accession>A0A6A3WIL9</accession>
<dbReference type="Proteomes" id="UP000440367">
    <property type="component" value="Unassembled WGS sequence"/>
</dbReference>
<dbReference type="AlphaFoldDB" id="A0A6A3WIL9"/>
<sequence>MVAWSRLRASSISRIFCWTISICEANCRWKSAAQAAFSASTSDRCCCQRRSSSICATSCARRTASAWMASTFTGTSGTGTAPPSEGICSVEPGELLLPRMWTGQSSPASLDLLVGSTGLVELRLPLV</sequence>
<proteinExistence type="predicted"/>
<protein>
    <submittedName>
        <fullName evidence="1">Uncharacterized protein</fullName>
    </submittedName>
</protein>